<dbReference type="EMBL" id="WJIE01000026">
    <property type="protein sequence ID" value="MRG98179.1"/>
    <property type="molecule type" value="Genomic_DNA"/>
</dbReference>
<evidence type="ECO:0000313" key="2">
    <source>
        <dbReference type="Proteomes" id="UP000440224"/>
    </source>
</evidence>
<comment type="caution">
    <text evidence="1">The sequence shown here is derived from an EMBL/GenBank/DDBJ whole genome shotgun (WGS) entry which is preliminary data.</text>
</comment>
<keyword evidence="2" id="KW-1185">Reference proteome</keyword>
<protein>
    <submittedName>
        <fullName evidence="1">Uncharacterized protein</fullName>
    </submittedName>
</protein>
<dbReference type="OrthoDB" id="5494042at2"/>
<dbReference type="NCBIfam" id="NF038336">
    <property type="entry name" value="YjiT_fam"/>
    <property type="match status" value="1"/>
</dbReference>
<sequence length="1066" mass="117325">MTVNELAALHGDLVEHLRFCSTVKHRAAAAFCLFAAESISRSDGTQWWAWDSAVMNLGRQLEQSDIRDAVQEGLRFWKRQLWRGDARREFLGTLVSEGGLPLALLKDDDGRLRPFFRELLRRHEMFPDTDLVKEAEELSAGLPRRMQYSVVFDLAAKLVRAVAQMRRNCETTSDSTNVDLPLRLDDEPARALLEGLRAEPQISVRAERGIVVKTILHQRTDLLIGRRIDLPPRLSRTWIASTIGLNETEELPPRLYFSVQVASGSRSQVAVGTLADDSYVLRSTHTRDIVRSAIATEQVSCIISTTEGDLGSFIPRGGEALPDGPWVFEDEASECALRATTSCRLRAASLLVAVPTEGTSECAGLLDNVGSLLNHGREVVRIFGAFIWRDGEDEVVVTPQAEADDAFHFELRGSRPALVLDPDLWRGRPEIVEIRSPIVARVPAAELRWRRRGARWSADMRQALGDGEIGVARGGVIVFRARVHVLPDDLQIAIRSGTLNSGSVTIESKALIDVGVEPLDGVTTVTRADAKGFSIVVSVETSVPPSTLQLVLRMEGGSRTELTMPFPIKNASFIGRNGRFLADGAAAVSLDELAHVRAVVTGGKAGIWSIDVRHKTGTSRLVGLRETAKGSGVLSCHLEPLRDALAAILAEDSKLDHEVTLKLVEEGRSVQGAVSLFVRRYDASPEPRTEADGSHSVVLEPGAAQLLGPEIVALLRAEAVQLDRLDEPAIPLPQIGPGQWSVTAANLHAGAWLVLLYQRDYLRARPLRITVPGAAEDVPTGTMAAALREADEERRRDMLARAVVALPDDGTGVDWDAARPFIAKLGVFPASTFDLLGAVSRCPRVAVLSLLESANRDRVWYGLEELPFLWAATPVADWLHAIGAYKEALRSQLPSDISIEMILRESAPDLFGSSKRTMFLDVIHDAAYLVHKHIPKPGERWVFNATNPSFAASRVPVFSHYLQELARRHAENDWWPTSTPWEDMTSLPVLAPFVNEIRGLGRFKQNVLMTPLVLAGKTAAGDARCDLLRLRQVRDFDPEWFDFAYAIALAVVLGNRRARKEAPFHD</sequence>
<organism evidence="1 2">
    <name type="scientific">Polyangium spumosum</name>
    <dbReference type="NCBI Taxonomy" id="889282"/>
    <lineage>
        <taxon>Bacteria</taxon>
        <taxon>Pseudomonadati</taxon>
        <taxon>Myxococcota</taxon>
        <taxon>Polyangia</taxon>
        <taxon>Polyangiales</taxon>
        <taxon>Polyangiaceae</taxon>
        <taxon>Polyangium</taxon>
    </lineage>
</organism>
<accession>A0A6N7Q2B9</accession>
<name>A0A6N7Q2B9_9BACT</name>
<proteinExistence type="predicted"/>
<gene>
    <name evidence="1" type="ORF">GF068_40650</name>
</gene>
<dbReference type="AlphaFoldDB" id="A0A6N7Q2B9"/>
<evidence type="ECO:0000313" key="1">
    <source>
        <dbReference type="EMBL" id="MRG98179.1"/>
    </source>
</evidence>
<reference evidence="1 2" key="1">
    <citation type="submission" date="2019-10" db="EMBL/GenBank/DDBJ databases">
        <title>A soil myxobacterium in the family Polyangiaceae.</title>
        <authorList>
            <person name="Li Y."/>
            <person name="Wang J."/>
        </authorList>
    </citation>
    <scope>NUCLEOTIDE SEQUENCE [LARGE SCALE GENOMIC DNA]</scope>
    <source>
        <strain evidence="1 2">DSM 14734</strain>
    </source>
</reference>
<dbReference type="InterPro" id="IPR047879">
    <property type="entry name" value="YjiT"/>
</dbReference>
<dbReference type="Proteomes" id="UP000440224">
    <property type="component" value="Unassembled WGS sequence"/>
</dbReference>